<protein>
    <recommendedName>
        <fullName evidence="6">Alkaline shock response membrane anchor protein AmaP</fullName>
    </recommendedName>
</protein>
<feature type="transmembrane region" description="Helical" evidence="1">
    <location>
        <begin position="48"/>
        <end position="72"/>
    </location>
</feature>
<dbReference type="STRING" id="1423743.FD41_GL000292"/>
<dbReference type="RefSeq" id="WP_035180192.1">
    <property type="nucleotide sequence ID" value="NZ_AZFY01000092.1"/>
</dbReference>
<dbReference type="PATRIC" id="fig|1423743.5.peg.305"/>
<dbReference type="Proteomes" id="UP000051966">
    <property type="component" value="Unassembled WGS sequence"/>
</dbReference>
<sequence>MRKLSKLMILIISLLGLAQCIWFIGLVVPIDYLSRSVLETVQTSNTWLLAAALSLSGLLGLACLTGILLAGLAPKKVKQVTFNSPNGKLSISQQAVEKMIQEKVRSHKGIADVKAKLKITGRKPKASVRISAVDHKKQDLVSLGEEIQEMVIHEVDRIMAIPVKRVKVHLKPIDSLKDRRARQPRVV</sequence>
<reference evidence="3 5" key="2">
    <citation type="journal article" date="2015" name="Genome Announc.">
        <title>Expanding the biotechnology potential of lactobacilli through comparative genomics of 213 strains and associated genera.</title>
        <authorList>
            <person name="Sun Z."/>
            <person name="Harris H.M."/>
            <person name="McCann A."/>
            <person name="Guo C."/>
            <person name="Argimon S."/>
            <person name="Zhang W."/>
            <person name="Yang X."/>
            <person name="Jeffery I.B."/>
            <person name="Cooney J.C."/>
            <person name="Kagawa T.F."/>
            <person name="Liu W."/>
            <person name="Song Y."/>
            <person name="Salvetti E."/>
            <person name="Wrobel A."/>
            <person name="Rasinkangas P."/>
            <person name="Parkhill J."/>
            <person name="Rea M.C."/>
            <person name="O'Sullivan O."/>
            <person name="Ritari J."/>
            <person name="Douillard F.P."/>
            <person name="Paul Ross R."/>
            <person name="Yang R."/>
            <person name="Briner A.E."/>
            <person name="Felis G.E."/>
            <person name="de Vos W.M."/>
            <person name="Barrangou R."/>
            <person name="Klaenhammer T.R."/>
            <person name="Caufield P.W."/>
            <person name="Cui Y."/>
            <person name="Zhang H."/>
            <person name="O'Toole P.W."/>
        </authorList>
    </citation>
    <scope>NUCLEOTIDE SEQUENCE [LARGE SCALE GENOMIC DNA]</scope>
    <source>
        <strain evidence="3 5">DSM 18382</strain>
    </source>
</reference>
<gene>
    <name evidence="3" type="ORF">FD41_GL000292</name>
    <name evidence="2" type="ORF">JCM14108_2092</name>
</gene>
<dbReference type="AlphaFoldDB" id="X0PKC3"/>
<organism evidence="2 4">
    <name type="scientific">Lentilactobacillus farraginis DSM 18382 = JCM 14108</name>
    <dbReference type="NCBI Taxonomy" id="1423743"/>
    <lineage>
        <taxon>Bacteria</taxon>
        <taxon>Bacillati</taxon>
        <taxon>Bacillota</taxon>
        <taxon>Bacilli</taxon>
        <taxon>Lactobacillales</taxon>
        <taxon>Lactobacillaceae</taxon>
        <taxon>Lentilactobacillus</taxon>
    </lineage>
</organism>
<dbReference type="Proteomes" id="UP000019488">
    <property type="component" value="Unassembled WGS sequence"/>
</dbReference>
<evidence type="ECO:0000256" key="1">
    <source>
        <dbReference type="SAM" id="Phobius"/>
    </source>
</evidence>
<dbReference type="EMBL" id="BAKI01000024">
    <property type="protein sequence ID" value="GAF37086.1"/>
    <property type="molecule type" value="Genomic_DNA"/>
</dbReference>
<evidence type="ECO:0000313" key="5">
    <source>
        <dbReference type="Proteomes" id="UP000051966"/>
    </source>
</evidence>
<dbReference type="EMBL" id="AZFY01000092">
    <property type="protein sequence ID" value="KRM07817.1"/>
    <property type="molecule type" value="Genomic_DNA"/>
</dbReference>
<keyword evidence="1" id="KW-1133">Transmembrane helix</keyword>
<keyword evidence="1" id="KW-0812">Transmembrane</keyword>
<dbReference type="OrthoDB" id="2324977at2"/>
<evidence type="ECO:0008006" key="6">
    <source>
        <dbReference type="Google" id="ProtNLM"/>
    </source>
</evidence>
<reference evidence="2" key="1">
    <citation type="journal article" date="2014" name="Genome Announc.">
        <title>Draft Genome Sequences of Two Lactobacillus Strains, L. farraginis JCM 14108T and L. composti JCM 14202T, Isolated from Compost of Distilled Shochu Residue.</title>
        <authorList>
            <person name="Yuki M."/>
            <person name="Oshima K."/>
            <person name="Suda W."/>
            <person name="Kitahara M."/>
            <person name="Kitamura K."/>
            <person name="Iida T."/>
            <person name="Hattori M."/>
            <person name="Ohkuma M."/>
        </authorList>
    </citation>
    <scope>NUCLEOTIDE SEQUENCE [LARGE SCALE GENOMIC DNA]</scope>
    <source>
        <strain evidence="2">JCM 14108</strain>
    </source>
</reference>
<keyword evidence="5" id="KW-1185">Reference proteome</keyword>
<name>X0PKC3_9LACO</name>
<keyword evidence="1" id="KW-0472">Membrane</keyword>
<evidence type="ECO:0000313" key="2">
    <source>
        <dbReference type="EMBL" id="GAF37086.1"/>
    </source>
</evidence>
<accession>X0PKC3</accession>
<dbReference type="NCBIfam" id="NF033218">
    <property type="entry name" value="anchor_AmaP"/>
    <property type="match status" value="1"/>
</dbReference>
<evidence type="ECO:0000313" key="4">
    <source>
        <dbReference type="Proteomes" id="UP000019488"/>
    </source>
</evidence>
<dbReference type="eggNOG" id="ENOG5033DT5">
    <property type="taxonomic scope" value="Bacteria"/>
</dbReference>
<feature type="transmembrane region" description="Helical" evidence="1">
    <location>
        <begin position="7"/>
        <end position="28"/>
    </location>
</feature>
<proteinExistence type="predicted"/>
<comment type="caution">
    <text evidence="2">The sequence shown here is derived from an EMBL/GenBank/DDBJ whole genome shotgun (WGS) entry which is preliminary data.</text>
</comment>
<evidence type="ECO:0000313" key="3">
    <source>
        <dbReference type="EMBL" id="KRM07817.1"/>
    </source>
</evidence>